<evidence type="ECO:0000313" key="7">
    <source>
        <dbReference type="EMBL" id="AUO20157.1"/>
    </source>
</evidence>
<protein>
    <submittedName>
        <fullName evidence="7">Transcriptional regulator, GntR family with aminotransferase domain</fullName>
    </submittedName>
</protein>
<dbReference type="KEGG" id="mpec:B9O19_02013"/>
<keyword evidence="8" id="KW-1185">Reference proteome</keyword>
<keyword evidence="7" id="KW-0808">Transferase</keyword>
<dbReference type="Gene3D" id="3.40.640.10">
    <property type="entry name" value="Type I PLP-dependent aspartate aminotransferase-like (Major domain)"/>
    <property type="match status" value="1"/>
</dbReference>
<dbReference type="Gene3D" id="1.10.10.10">
    <property type="entry name" value="Winged helix-like DNA-binding domain superfamily/Winged helix DNA-binding domain"/>
    <property type="match status" value="1"/>
</dbReference>
<evidence type="ECO:0000256" key="4">
    <source>
        <dbReference type="ARBA" id="ARBA00023125"/>
    </source>
</evidence>
<reference evidence="7 8" key="1">
    <citation type="submission" date="2017-04" db="EMBL/GenBank/DDBJ databases">
        <title>Monoglobus pectinilyticus 14 draft genome.</title>
        <authorList>
            <person name="Kim C."/>
            <person name="Rosendale D.I."/>
            <person name="Kelly W.J."/>
            <person name="Tannock G.W."/>
            <person name="Patchett M.L."/>
            <person name="Jordens J.Z."/>
        </authorList>
    </citation>
    <scope>NUCLEOTIDE SEQUENCE [LARGE SCALE GENOMIC DNA]</scope>
    <source>
        <strain evidence="7 8">14</strain>
    </source>
</reference>
<dbReference type="Proteomes" id="UP000235589">
    <property type="component" value="Chromosome"/>
</dbReference>
<dbReference type="CDD" id="cd00609">
    <property type="entry name" value="AAT_like"/>
    <property type="match status" value="1"/>
</dbReference>
<dbReference type="EMBL" id="CP020991">
    <property type="protein sequence ID" value="AUO20157.1"/>
    <property type="molecule type" value="Genomic_DNA"/>
</dbReference>
<dbReference type="PANTHER" id="PTHR46577:SF1">
    <property type="entry name" value="HTH-TYPE TRANSCRIPTIONAL REGULATORY PROTEIN GABR"/>
    <property type="match status" value="1"/>
</dbReference>
<evidence type="ECO:0000256" key="2">
    <source>
        <dbReference type="ARBA" id="ARBA00022898"/>
    </source>
</evidence>
<dbReference type="InterPro" id="IPR015424">
    <property type="entry name" value="PyrdxlP-dep_Trfase"/>
</dbReference>
<feature type="domain" description="HTH gntR-type" evidence="6">
    <location>
        <begin position="12"/>
        <end position="80"/>
    </location>
</feature>
<proteinExistence type="inferred from homology"/>
<dbReference type="CDD" id="cd07377">
    <property type="entry name" value="WHTH_GntR"/>
    <property type="match status" value="1"/>
</dbReference>
<name>A0A2K9P4G7_9FIRM</name>
<dbReference type="SUPFAM" id="SSF53383">
    <property type="entry name" value="PLP-dependent transferases"/>
    <property type="match status" value="1"/>
</dbReference>
<keyword evidence="5" id="KW-0804">Transcription</keyword>
<organism evidence="7 8">
    <name type="scientific">Monoglobus pectinilyticus</name>
    <dbReference type="NCBI Taxonomy" id="1981510"/>
    <lineage>
        <taxon>Bacteria</taxon>
        <taxon>Bacillati</taxon>
        <taxon>Bacillota</taxon>
        <taxon>Clostridia</taxon>
        <taxon>Monoglobales</taxon>
        <taxon>Monoglobaceae</taxon>
        <taxon>Monoglobus</taxon>
    </lineage>
</organism>
<dbReference type="OrthoDB" id="9808770at2"/>
<dbReference type="InterPro" id="IPR036388">
    <property type="entry name" value="WH-like_DNA-bd_sf"/>
</dbReference>
<keyword evidence="2" id="KW-0663">Pyridoxal phosphate</keyword>
<dbReference type="SMART" id="SM00345">
    <property type="entry name" value="HTH_GNTR"/>
    <property type="match status" value="1"/>
</dbReference>
<dbReference type="InterPro" id="IPR000524">
    <property type="entry name" value="Tscrpt_reg_HTH_GntR"/>
</dbReference>
<dbReference type="RefSeq" id="WP_102366294.1">
    <property type="nucleotide sequence ID" value="NZ_CP020991.1"/>
</dbReference>
<dbReference type="GO" id="GO:0003677">
    <property type="term" value="F:DNA binding"/>
    <property type="evidence" value="ECO:0007669"/>
    <property type="project" value="UniProtKB-KW"/>
</dbReference>
<dbReference type="AlphaFoldDB" id="A0A2K9P4G7"/>
<gene>
    <name evidence="7" type="ORF">B9O19_02013</name>
</gene>
<evidence type="ECO:0000256" key="1">
    <source>
        <dbReference type="ARBA" id="ARBA00005384"/>
    </source>
</evidence>
<keyword evidence="3" id="KW-0805">Transcription regulation</keyword>
<evidence type="ECO:0000256" key="5">
    <source>
        <dbReference type="ARBA" id="ARBA00023163"/>
    </source>
</evidence>
<dbReference type="InterPro" id="IPR015421">
    <property type="entry name" value="PyrdxlP-dep_Trfase_major"/>
</dbReference>
<dbReference type="InterPro" id="IPR051446">
    <property type="entry name" value="HTH_trans_reg/aminotransferase"/>
</dbReference>
<evidence type="ECO:0000313" key="8">
    <source>
        <dbReference type="Proteomes" id="UP000235589"/>
    </source>
</evidence>
<keyword evidence="7" id="KW-0032">Aminotransferase</keyword>
<evidence type="ECO:0000259" key="6">
    <source>
        <dbReference type="PROSITE" id="PS50949"/>
    </source>
</evidence>
<dbReference type="InterPro" id="IPR036390">
    <property type="entry name" value="WH_DNA-bd_sf"/>
</dbReference>
<dbReference type="GeneID" id="98063389"/>
<dbReference type="GO" id="GO:0008483">
    <property type="term" value="F:transaminase activity"/>
    <property type="evidence" value="ECO:0007669"/>
    <property type="project" value="UniProtKB-KW"/>
</dbReference>
<sequence>MKNISLDKSLSKPLYIQLYDAIVRDISDGFLPDKFKLPARRILAKQLSVSQNTVNEAYNMLADTGYIISIPKKGHFVSFNSGEFEDIPWDIDAGETYVFTPNAVDITYFKRSSYAKIVRNIVYNDGIDIFNHPEKNGEHSLRAAVAKYLYSFRDIKCSPRQIIIGAGSEYLLTQLADVLIDFGKIGMEVPGFSRSYCAFTDSGTDVINIPISMSGLNIDDLYKSNCSIFYCMPHCHYPTCYKMSEELKMDLLKWASESPGRYIIEDSYDSELTWDSSDTLYSMDKNGKVIFLNTFSRALCPGLKTAYMILPDELLSKWRKKHKFYSSFASKTDQYALAEFIEKGYYTKHYKTMRRVYRDKRELLKRELIESLGKKITISPKSDSTNVIVTFNLDMSSSEIKSKISAAGVKIMSIKEYSILPSPLIPKRTFLLGTGRLSTAQIKEACQRIAQALS</sequence>
<keyword evidence="4" id="KW-0238">DNA-binding</keyword>
<dbReference type="Pfam" id="PF00392">
    <property type="entry name" value="GntR"/>
    <property type="match status" value="1"/>
</dbReference>
<evidence type="ECO:0000256" key="3">
    <source>
        <dbReference type="ARBA" id="ARBA00023015"/>
    </source>
</evidence>
<dbReference type="GO" id="GO:0003700">
    <property type="term" value="F:DNA-binding transcription factor activity"/>
    <property type="evidence" value="ECO:0007669"/>
    <property type="project" value="InterPro"/>
</dbReference>
<dbReference type="PROSITE" id="PS50949">
    <property type="entry name" value="HTH_GNTR"/>
    <property type="match status" value="1"/>
</dbReference>
<dbReference type="PANTHER" id="PTHR46577">
    <property type="entry name" value="HTH-TYPE TRANSCRIPTIONAL REGULATORY PROTEIN GABR"/>
    <property type="match status" value="1"/>
</dbReference>
<comment type="similarity">
    <text evidence="1">In the C-terminal section; belongs to the class-I pyridoxal-phosphate-dependent aminotransferase family.</text>
</comment>
<accession>A0A2K9P4G7</accession>
<dbReference type="SUPFAM" id="SSF46785">
    <property type="entry name" value="Winged helix' DNA-binding domain"/>
    <property type="match status" value="1"/>
</dbReference>